<comment type="caution">
    <text evidence="2">The sequence shown here is derived from an EMBL/GenBank/DDBJ whole genome shotgun (WGS) entry which is preliminary data.</text>
</comment>
<reference evidence="2 3" key="1">
    <citation type="submission" date="2019-03" db="EMBL/GenBank/DDBJ databases">
        <title>Paracraurococcus aquatilis NE82 genome sequence.</title>
        <authorList>
            <person name="Zhao Y."/>
            <person name="Du Z."/>
        </authorList>
    </citation>
    <scope>NUCLEOTIDE SEQUENCE [LARGE SCALE GENOMIC DNA]</scope>
    <source>
        <strain evidence="2 3">NE82</strain>
    </source>
</reference>
<evidence type="ECO:0000313" key="2">
    <source>
        <dbReference type="EMBL" id="TCZ56717.1"/>
    </source>
</evidence>
<keyword evidence="1" id="KW-1133">Transmembrane helix</keyword>
<keyword evidence="3" id="KW-1185">Reference proteome</keyword>
<feature type="transmembrane region" description="Helical" evidence="1">
    <location>
        <begin position="78"/>
        <end position="98"/>
    </location>
</feature>
<feature type="transmembrane region" description="Helical" evidence="1">
    <location>
        <begin position="37"/>
        <end position="58"/>
    </location>
</feature>
<dbReference type="RefSeq" id="WP_132293189.1">
    <property type="nucleotide sequence ID" value="NZ_SKBM01000021.1"/>
</dbReference>
<name>A0A4R4D8Q1_9PROT</name>
<feature type="transmembrane region" description="Helical" evidence="1">
    <location>
        <begin position="6"/>
        <end position="25"/>
    </location>
</feature>
<keyword evidence="1" id="KW-0812">Transmembrane</keyword>
<evidence type="ECO:0000313" key="3">
    <source>
        <dbReference type="Proteomes" id="UP000295023"/>
    </source>
</evidence>
<organism evidence="2 3">
    <name type="scientific">Roseicella aquatilis</name>
    <dbReference type="NCBI Taxonomy" id="2527868"/>
    <lineage>
        <taxon>Bacteria</taxon>
        <taxon>Pseudomonadati</taxon>
        <taxon>Pseudomonadota</taxon>
        <taxon>Alphaproteobacteria</taxon>
        <taxon>Acetobacterales</taxon>
        <taxon>Roseomonadaceae</taxon>
        <taxon>Roseicella</taxon>
    </lineage>
</organism>
<protein>
    <submittedName>
        <fullName evidence="2">Uncharacterized protein</fullName>
    </submittedName>
</protein>
<proteinExistence type="predicted"/>
<dbReference type="EMBL" id="SKBM01000021">
    <property type="protein sequence ID" value="TCZ56717.1"/>
    <property type="molecule type" value="Genomic_DNA"/>
</dbReference>
<accession>A0A4R4D8Q1</accession>
<evidence type="ECO:0000256" key="1">
    <source>
        <dbReference type="SAM" id="Phobius"/>
    </source>
</evidence>
<feature type="transmembrane region" description="Helical" evidence="1">
    <location>
        <begin position="110"/>
        <end position="128"/>
    </location>
</feature>
<dbReference type="Proteomes" id="UP000295023">
    <property type="component" value="Unassembled WGS sequence"/>
</dbReference>
<keyword evidence="1" id="KW-0472">Membrane</keyword>
<sequence length="134" mass="13552">MNRFAAGLRAGLAYGLLAFLAGAVLGPVRELVLAPRIGGLPAALVEAAALGWLLWLAARRAARLLPPGPAPEARVGMAGLGVLLVLGLELALGAAFEASGLAAQRAPRGGAEALVGLLLLGWLAALPLRVRREG</sequence>
<gene>
    <name evidence="2" type="ORF">EXY23_19220</name>
</gene>
<dbReference type="AlphaFoldDB" id="A0A4R4D8Q1"/>